<gene>
    <name evidence="1" type="ORF">BDY19DRAFT_897509</name>
</gene>
<evidence type="ECO:0000313" key="1">
    <source>
        <dbReference type="EMBL" id="KAI0084954.1"/>
    </source>
</evidence>
<organism evidence="1 2">
    <name type="scientific">Irpex rosettiformis</name>
    <dbReference type="NCBI Taxonomy" id="378272"/>
    <lineage>
        <taxon>Eukaryota</taxon>
        <taxon>Fungi</taxon>
        <taxon>Dikarya</taxon>
        <taxon>Basidiomycota</taxon>
        <taxon>Agaricomycotina</taxon>
        <taxon>Agaricomycetes</taxon>
        <taxon>Polyporales</taxon>
        <taxon>Irpicaceae</taxon>
        <taxon>Irpex</taxon>
    </lineage>
</organism>
<reference evidence="1" key="1">
    <citation type="journal article" date="2021" name="Environ. Microbiol.">
        <title>Gene family expansions and transcriptome signatures uncover fungal adaptations to wood decay.</title>
        <authorList>
            <person name="Hage H."/>
            <person name="Miyauchi S."/>
            <person name="Viragh M."/>
            <person name="Drula E."/>
            <person name="Min B."/>
            <person name="Chaduli D."/>
            <person name="Navarro D."/>
            <person name="Favel A."/>
            <person name="Norest M."/>
            <person name="Lesage-Meessen L."/>
            <person name="Balint B."/>
            <person name="Merenyi Z."/>
            <person name="de Eugenio L."/>
            <person name="Morin E."/>
            <person name="Martinez A.T."/>
            <person name="Baldrian P."/>
            <person name="Stursova M."/>
            <person name="Martinez M.J."/>
            <person name="Novotny C."/>
            <person name="Magnuson J.K."/>
            <person name="Spatafora J.W."/>
            <person name="Maurice S."/>
            <person name="Pangilinan J."/>
            <person name="Andreopoulos W."/>
            <person name="LaButti K."/>
            <person name="Hundley H."/>
            <person name="Na H."/>
            <person name="Kuo A."/>
            <person name="Barry K."/>
            <person name="Lipzen A."/>
            <person name="Henrissat B."/>
            <person name="Riley R."/>
            <person name="Ahrendt S."/>
            <person name="Nagy L.G."/>
            <person name="Grigoriev I.V."/>
            <person name="Martin F."/>
            <person name="Rosso M.N."/>
        </authorList>
    </citation>
    <scope>NUCLEOTIDE SEQUENCE</scope>
    <source>
        <strain evidence="1">CBS 384.51</strain>
    </source>
</reference>
<accession>A0ACB8TSZ4</accession>
<proteinExistence type="predicted"/>
<dbReference type="Proteomes" id="UP001055072">
    <property type="component" value="Unassembled WGS sequence"/>
</dbReference>
<comment type="caution">
    <text evidence="1">The sequence shown here is derived from an EMBL/GenBank/DDBJ whole genome shotgun (WGS) entry which is preliminary data.</text>
</comment>
<protein>
    <submittedName>
        <fullName evidence="1">Uncharacterized protein</fullName>
    </submittedName>
</protein>
<name>A0ACB8TSZ4_9APHY</name>
<dbReference type="EMBL" id="MU274936">
    <property type="protein sequence ID" value="KAI0084954.1"/>
    <property type="molecule type" value="Genomic_DNA"/>
</dbReference>
<evidence type="ECO:0000313" key="2">
    <source>
        <dbReference type="Proteomes" id="UP001055072"/>
    </source>
</evidence>
<keyword evidence="2" id="KW-1185">Reference proteome</keyword>
<sequence>MPNTLEHWKHTPSTAGVVFSLDLPYRPPTNSIGALLWRGRMCVESTLGLSIMEPWEKVATLMFFYSLLLLTFTSVWKFTPLQLSLLQERLTYYFYGHEEKGAAVVTRVVSRLTGHNITGEL</sequence>